<dbReference type="AlphaFoldDB" id="A0A087G8G8"/>
<evidence type="ECO:0000256" key="1">
    <source>
        <dbReference type="SAM" id="Coils"/>
    </source>
</evidence>
<accession>A0A087G8G8</accession>
<organism evidence="3 4">
    <name type="scientific">Arabis alpina</name>
    <name type="common">Alpine rock-cress</name>
    <dbReference type="NCBI Taxonomy" id="50452"/>
    <lineage>
        <taxon>Eukaryota</taxon>
        <taxon>Viridiplantae</taxon>
        <taxon>Streptophyta</taxon>
        <taxon>Embryophyta</taxon>
        <taxon>Tracheophyta</taxon>
        <taxon>Spermatophyta</taxon>
        <taxon>Magnoliopsida</taxon>
        <taxon>eudicotyledons</taxon>
        <taxon>Gunneridae</taxon>
        <taxon>Pentapetalae</taxon>
        <taxon>rosids</taxon>
        <taxon>malvids</taxon>
        <taxon>Brassicales</taxon>
        <taxon>Brassicaceae</taxon>
        <taxon>Arabideae</taxon>
        <taxon>Arabis</taxon>
    </lineage>
</organism>
<evidence type="ECO:0000256" key="2">
    <source>
        <dbReference type="SAM" id="MobiDB-lite"/>
    </source>
</evidence>
<keyword evidence="1" id="KW-0175">Coiled coil</keyword>
<proteinExistence type="predicted"/>
<gene>
    <name evidence="3" type="ordered locus">AALP_Aa8g212000</name>
</gene>
<reference evidence="4" key="1">
    <citation type="journal article" date="2015" name="Nat. Plants">
        <title>Genome expansion of Arabis alpina linked with retrotransposition and reduced symmetric DNA methylation.</title>
        <authorList>
            <person name="Willing E.M."/>
            <person name="Rawat V."/>
            <person name="Mandakova T."/>
            <person name="Maumus F."/>
            <person name="James G.V."/>
            <person name="Nordstroem K.J."/>
            <person name="Becker C."/>
            <person name="Warthmann N."/>
            <person name="Chica C."/>
            <person name="Szarzynska B."/>
            <person name="Zytnicki M."/>
            <person name="Albani M.C."/>
            <person name="Kiefer C."/>
            <person name="Bergonzi S."/>
            <person name="Castaings L."/>
            <person name="Mateos J.L."/>
            <person name="Berns M.C."/>
            <person name="Bujdoso N."/>
            <person name="Piofczyk T."/>
            <person name="de Lorenzo L."/>
            <person name="Barrero-Sicilia C."/>
            <person name="Mateos I."/>
            <person name="Piednoel M."/>
            <person name="Hagmann J."/>
            <person name="Chen-Min-Tao R."/>
            <person name="Iglesias-Fernandez R."/>
            <person name="Schuster S.C."/>
            <person name="Alonso-Blanco C."/>
            <person name="Roudier F."/>
            <person name="Carbonero P."/>
            <person name="Paz-Ares J."/>
            <person name="Davis S.J."/>
            <person name="Pecinka A."/>
            <person name="Quesneville H."/>
            <person name="Colot V."/>
            <person name="Lysak M.A."/>
            <person name="Weigel D."/>
            <person name="Coupland G."/>
            <person name="Schneeberger K."/>
        </authorList>
    </citation>
    <scope>NUCLEOTIDE SEQUENCE [LARGE SCALE GENOMIC DNA]</scope>
    <source>
        <strain evidence="4">cv. Pajares</strain>
    </source>
</reference>
<dbReference type="Gramene" id="KFK26170">
    <property type="protein sequence ID" value="KFK26170"/>
    <property type="gene ID" value="AALP_AA8G212000"/>
</dbReference>
<dbReference type="EMBL" id="CM002876">
    <property type="protein sequence ID" value="KFK26170.1"/>
    <property type="molecule type" value="Genomic_DNA"/>
</dbReference>
<evidence type="ECO:0000313" key="4">
    <source>
        <dbReference type="Proteomes" id="UP000029120"/>
    </source>
</evidence>
<feature type="compositionally biased region" description="Low complexity" evidence="2">
    <location>
        <begin position="11"/>
        <end position="62"/>
    </location>
</feature>
<protein>
    <submittedName>
        <fullName evidence="3">Uncharacterized protein</fullName>
    </submittedName>
</protein>
<evidence type="ECO:0000313" key="3">
    <source>
        <dbReference type="EMBL" id="KFK26170.1"/>
    </source>
</evidence>
<feature type="compositionally biased region" description="Basic and acidic residues" evidence="2">
    <location>
        <begin position="111"/>
        <end position="133"/>
    </location>
</feature>
<feature type="region of interest" description="Disordered" evidence="2">
    <location>
        <begin position="1"/>
        <end position="138"/>
    </location>
</feature>
<sequence length="412" mass="44919">MGKKRSFRELASGSAGASEAAASPSTTSAPKTVPTPSTAPALAPSTTSVPSSTPVPSTTSASKNVARVPPSVVLGVPATDSKASRSSVPLAFSRSGEDARKNAKAKAHKTATSDHRRSEPRSDGEREPKRTRTDPPSPFVRVSQLVFDDDAAAARLFATMVFPDVPYTRVRASSSGTMSRAGLKAEIEKQKRRADNYAKGEIATKTERNKYAEQLDKRNNELERALRDNKRLRVENEKLAKKLETAKQDASNSLTFLTRRNEQVDELKKQVKQKRKLLKTAKALIVDLHEKFAIAKAKFVELKRDPQDKMIYQVQREVNLDFEMRIDSAGLLKNLMISVDGRMSFAGENEAEVTMTAVADPEAEKTRIGGEATEIEKAVADEDGAERAVSEKAGLTTLVTSTEVVKDAEVHP</sequence>
<feature type="coiled-coil region" evidence="1">
    <location>
        <begin position="208"/>
        <end position="284"/>
    </location>
</feature>
<keyword evidence="4" id="KW-1185">Reference proteome</keyword>
<dbReference type="Proteomes" id="UP000029120">
    <property type="component" value="Chromosome 8"/>
</dbReference>
<name>A0A087G8G8_ARAAL</name>